<proteinExistence type="inferred from homology"/>
<evidence type="ECO:0000256" key="1">
    <source>
        <dbReference type="ARBA" id="ARBA00005260"/>
    </source>
</evidence>
<organism evidence="2 3">
    <name type="scientific">Trichloromonas acetexigens</name>
    <dbReference type="NCBI Taxonomy" id="38815"/>
    <lineage>
        <taxon>Bacteria</taxon>
        <taxon>Pseudomonadati</taxon>
        <taxon>Thermodesulfobacteriota</taxon>
        <taxon>Desulfuromonadia</taxon>
        <taxon>Desulfuromonadales</taxon>
        <taxon>Trichloromonadaceae</taxon>
        <taxon>Trichloromonas</taxon>
    </lineage>
</organism>
<dbReference type="GO" id="GO:0003677">
    <property type="term" value="F:DNA binding"/>
    <property type="evidence" value="ECO:0007669"/>
    <property type="project" value="InterPro"/>
</dbReference>
<protein>
    <submittedName>
        <fullName evidence="2">Metal-sensitive transcriptional regulator</fullName>
    </submittedName>
</protein>
<dbReference type="GO" id="GO:0045892">
    <property type="term" value="P:negative regulation of DNA-templated transcription"/>
    <property type="evidence" value="ECO:0007669"/>
    <property type="project" value="UniProtKB-ARBA"/>
</dbReference>
<dbReference type="Pfam" id="PF02583">
    <property type="entry name" value="Trns_repr_metal"/>
    <property type="match status" value="1"/>
</dbReference>
<dbReference type="GO" id="GO:0046872">
    <property type="term" value="F:metal ion binding"/>
    <property type="evidence" value="ECO:0007669"/>
    <property type="project" value="InterPro"/>
</dbReference>
<dbReference type="InterPro" id="IPR038390">
    <property type="entry name" value="Metal_Tscrpt_repr_sf"/>
</dbReference>
<evidence type="ECO:0000313" key="3">
    <source>
        <dbReference type="Proteomes" id="UP000317155"/>
    </source>
</evidence>
<keyword evidence="3" id="KW-1185">Reference proteome</keyword>
<dbReference type="CDD" id="cd10148">
    <property type="entry name" value="CsoR-like_DUF156"/>
    <property type="match status" value="1"/>
</dbReference>
<name>A0A550JBE1_9BACT</name>
<comment type="similarity">
    <text evidence="1">Belongs to the FrmR/RcnR family.</text>
</comment>
<accession>A0A550JBE1</accession>
<gene>
    <name evidence="2" type="ORF">FL622_10790</name>
</gene>
<comment type="caution">
    <text evidence="2">The sequence shown here is derived from an EMBL/GenBank/DDBJ whole genome shotgun (WGS) entry which is preliminary data.</text>
</comment>
<reference evidence="2 3" key="1">
    <citation type="submission" date="2019-07" db="EMBL/GenBank/DDBJ databases">
        <title>Insights of Desulfuromonas acetexigens electromicrobiology.</title>
        <authorList>
            <person name="Katuri K."/>
            <person name="Sapireddy V."/>
            <person name="Shaw D.R."/>
            <person name="Saikaly P."/>
        </authorList>
    </citation>
    <scope>NUCLEOTIDE SEQUENCE [LARGE SCALE GENOMIC DNA]</scope>
    <source>
        <strain evidence="2 3">2873</strain>
    </source>
</reference>
<sequence>MSLCGTDQDKGRLLSRLRRIEGQVRGLCSMVEQDRDCIEVLQQVASVSGALRGVWLQIVGDHLRGCVSKAVVENNEKLIDELIDHLQKIR</sequence>
<dbReference type="AlphaFoldDB" id="A0A550JBE1"/>
<evidence type="ECO:0000313" key="2">
    <source>
        <dbReference type="EMBL" id="TRO80570.1"/>
    </source>
</evidence>
<dbReference type="InterPro" id="IPR003735">
    <property type="entry name" value="Metal_Tscrpt_repr"/>
</dbReference>
<dbReference type="RefSeq" id="WP_092058150.1">
    <property type="nucleotide sequence ID" value="NZ_FOJJ01000039.1"/>
</dbReference>
<dbReference type="Gene3D" id="1.20.58.1000">
    <property type="entry name" value="Metal-sensitive repressor, helix protomer"/>
    <property type="match status" value="1"/>
</dbReference>
<dbReference type="Proteomes" id="UP000317155">
    <property type="component" value="Unassembled WGS sequence"/>
</dbReference>
<dbReference type="OrthoDB" id="9811244at2"/>
<dbReference type="PANTHER" id="PTHR33677">
    <property type="entry name" value="TRANSCRIPTIONAL REPRESSOR FRMR-RELATED"/>
    <property type="match status" value="1"/>
</dbReference>
<dbReference type="EMBL" id="VJVV01000007">
    <property type="protein sequence ID" value="TRO80570.1"/>
    <property type="molecule type" value="Genomic_DNA"/>
</dbReference>